<protein>
    <recommendedName>
        <fullName evidence="2">Putative gamma-glutamylcyclotransferase</fullName>
    </recommendedName>
</protein>
<evidence type="ECO:0000256" key="2">
    <source>
        <dbReference type="ARBA" id="ARBA00030602"/>
    </source>
</evidence>
<keyword evidence="5" id="KW-1185">Reference proteome</keyword>
<accession>A0A8J3F3G0</accession>
<dbReference type="RefSeq" id="WP_188380788.1">
    <property type="nucleotide sequence ID" value="NZ_BMDI01000001.1"/>
</dbReference>
<comment type="caution">
    <text evidence="4">The sequence shown here is derived from an EMBL/GenBank/DDBJ whole genome shotgun (WGS) entry which is preliminary data.</text>
</comment>
<dbReference type="CDD" id="cd06661">
    <property type="entry name" value="GGCT_like"/>
    <property type="match status" value="1"/>
</dbReference>
<evidence type="ECO:0000259" key="3">
    <source>
        <dbReference type="Pfam" id="PF06094"/>
    </source>
</evidence>
<dbReference type="InterPro" id="IPR013024">
    <property type="entry name" value="GGCT-like"/>
</dbReference>
<evidence type="ECO:0000256" key="1">
    <source>
        <dbReference type="ARBA" id="ARBA00022679"/>
    </source>
</evidence>
<gene>
    <name evidence="4" type="ORF">GCM10008066_16810</name>
</gene>
<dbReference type="EMBL" id="BMDI01000001">
    <property type="protein sequence ID" value="GGI18984.1"/>
    <property type="molecule type" value="Genomic_DNA"/>
</dbReference>
<dbReference type="Gene3D" id="3.10.490.10">
    <property type="entry name" value="Gamma-glutamyl cyclotransferase-like"/>
    <property type="match status" value="1"/>
</dbReference>
<proteinExistence type="predicted"/>
<evidence type="ECO:0000313" key="5">
    <source>
        <dbReference type="Proteomes" id="UP000642180"/>
    </source>
</evidence>
<dbReference type="InterPro" id="IPR036568">
    <property type="entry name" value="GGCT-like_sf"/>
</dbReference>
<dbReference type="PANTHER" id="PTHR31544">
    <property type="entry name" value="AIG2-LIKE PROTEIN D"/>
    <property type="match status" value="1"/>
</dbReference>
<dbReference type="GO" id="GO:0016740">
    <property type="term" value="F:transferase activity"/>
    <property type="evidence" value="ECO:0007669"/>
    <property type="project" value="UniProtKB-KW"/>
</dbReference>
<sequence>MHVFTYGSLMFPAVWQRVVHGRYRSVPAMLPGYARYEVAGETYPGMVPKTASAVNGVLYLDVDEADLLALDVFEGSEYRRDVVTVSVAADENLTAVTYVFTAMQRLTNRPWEAGSFRITQFMEAYCRDS</sequence>
<dbReference type="InterPro" id="IPR045038">
    <property type="entry name" value="AIG2-like"/>
</dbReference>
<dbReference type="SUPFAM" id="SSF110857">
    <property type="entry name" value="Gamma-glutamyl cyclotransferase-like"/>
    <property type="match status" value="1"/>
</dbReference>
<feature type="domain" description="Gamma-glutamylcyclotransferase AIG2-like" evidence="3">
    <location>
        <begin position="3"/>
        <end position="111"/>
    </location>
</feature>
<dbReference type="AlphaFoldDB" id="A0A8J3F3G0"/>
<organism evidence="4 5">
    <name type="scientific">Oxalicibacterium faecigallinarum</name>
    <dbReference type="NCBI Taxonomy" id="573741"/>
    <lineage>
        <taxon>Bacteria</taxon>
        <taxon>Pseudomonadati</taxon>
        <taxon>Pseudomonadota</taxon>
        <taxon>Betaproteobacteria</taxon>
        <taxon>Burkholderiales</taxon>
        <taxon>Oxalobacteraceae</taxon>
        <taxon>Oxalicibacterium</taxon>
    </lineage>
</organism>
<reference evidence="5" key="1">
    <citation type="journal article" date="2019" name="Int. J. Syst. Evol. Microbiol.">
        <title>The Global Catalogue of Microorganisms (GCM) 10K type strain sequencing project: providing services to taxonomists for standard genome sequencing and annotation.</title>
        <authorList>
            <consortium name="The Broad Institute Genomics Platform"/>
            <consortium name="The Broad Institute Genome Sequencing Center for Infectious Disease"/>
            <person name="Wu L."/>
            <person name="Ma J."/>
        </authorList>
    </citation>
    <scope>NUCLEOTIDE SEQUENCE [LARGE SCALE GENOMIC DNA]</scope>
    <source>
        <strain evidence="5">CCM 2767</strain>
    </source>
</reference>
<name>A0A8J3F3G0_9BURK</name>
<dbReference type="Proteomes" id="UP000642180">
    <property type="component" value="Unassembled WGS sequence"/>
</dbReference>
<dbReference type="Pfam" id="PF06094">
    <property type="entry name" value="GGACT"/>
    <property type="match status" value="1"/>
</dbReference>
<dbReference type="PANTHER" id="PTHR31544:SF2">
    <property type="entry name" value="AIG2-LIKE PROTEIN D"/>
    <property type="match status" value="1"/>
</dbReference>
<dbReference type="InterPro" id="IPR009288">
    <property type="entry name" value="AIG2-like_dom"/>
</dbReference>
<evidence type="ECO:0000313" key="4">
    <source>
        <dbReference type="EMBL" id="GGI18984.1"/>
    </source>
</evidence>
<keyword evidence="1" id="KW-0808">Transferase</keyword>